<dbReference type="InterPro" id="IPR011990">
    <property type="entry name" value="TPR-like_helical_dom_sf"/>
</dbReference>
<gene>
    <name evidence="1" type="ORF">KNV97_05320</name>
</gene>
<name>A0A975U772_9VIBR</name>
<keyword evidence="2" id="KW-1185">Reference proteome</keyword>
<dbReference type="AlphaFoldDB" id="A0A975U772"/>
<organism evidence="1 2">
    <name type="scientific">Vibrio ostreae</name>
    <dbReference type="NCBI Taxonomy" id="2841925"/>
    <lineage>
        <taxon>Bacteria</taxon>
        <taxon>Pseudomonadati</taxon>
        <taxon>Pseudomonadota</taxon>
        <taxon>Gammaproteobacteria</taxon>
        <taxon>Vibrionales</taxon>
        <taxon>Vibrionaceae</taxon>
        <taxon>Vibrio</taxon>
    </lineage>
</organism>
<accession>A0A975U772</accession>
<proteinExistence type="predicted"/>
<dbReference type="EMBL" id="CP076642">
    <property type="protein sequence ID" value="QXO15831.1"/>
    <property type="molecule type" value="Genomic_DNA"/>
</dbReference>
<dbReference type="RefSeq" id="WP_136487111.1">
    <property type="nucleotide sequence ID" value="NZ_CP076642.1"/>
</dbReference>
<evidence type="ECO:0000313" key="1">
    <source>
        <dbReference type="EMBL" id="QXO15831.1"/>
    </source>
</evidence>
<reference evidence="1" key="1">
    <citation type="submission" date="2021-06" db="EMBL/GenBank/DDBJ databases">
        <title>Vibrio nov. sp., novel gut bacterium isolated from Yellow Sea oyster.</title>
        <authorList>
            <person name="Muhammad N."/>
            <person name="Nguyen T.H."/>
            <person name="Lee Y.-J."/>
            <person name="Ko J."/>
            <person name="Kim S.-G."/>
        </authorList>
    </citation>
    <scope>NUCLEOTIDE SEQUENCE</scope>
    <source>
        <strain evidence="1">OG9-811</strain>
    </source>
</reference>
<dbReference type="Gene3D" id="1.25.40.10">
    <property type="entry name" value="Tetratricopeptide repeat domain"/>
    <property type="match status" value="1"/>
</dbReference>
<dbReference type="KEGG" id="vos:KNV97_05320"/>
<dbReference type="Proteomes" id="UP000694232">
    <property type="component" value="Chromosome 2"/>
</dbReference>
<evidence type="ECO:0008006" key="3">
    <source>
        <dbReference type="Google" id="ProtNLM"/>
    </source>
</evidence>
<evidence type="ECO:0000313" key="2">
    <source>
        <dbReference type="Proteomes" id="UP000694232"/>
    </source>
</evidence>
<sequence>MLGYYLYLKWPTGVDVELSRPVDQTIQSLIVLADKEKKINPDPYASSRYRPNDTLYDPVLAIQQGNWAKAEQLLKPMVDKGNATAMFWLAEITYRSSAFSGSGGAALFEKSAKLGNPYAALRLSPKYNQYQCEMRMSSYCDDSWSKIGIDLLAKRASSGDLSAQYALLYYARFDNADEKYFYEFINTVKEGMNENYFRPLRHLISMYLKREHSSLFDSSVNPLSEKDKKELLKLLFYAADNNDIDSLNVINKRFKNVLSSERYLNQSVGRNLSVLDNKHFVLTFDYFVAKGKEHREFVVQGYAVAKLFATYEGNEYGILTTVYQDQLEKSGITALTDDEKKNADLLYQTYLNKQKPVIYIDEISGAWGDVIY</sequence>
<protein>
    <recommendedName>
        <fullName evidence="3">Sel1 repeat family protein</fullName>
    </recommendedName>
</protein>